<keyword evidence="3" id="KW-0050">Antiport</keyword>
<dbReference type="InterPro" id="IPR050616">
    <property type="entry name" value="CPA3_Na-H_Antiporter_A"/>
</dbReference>
<feature type="transmembrane region" description="Helical" evidence="10">
    <location>
        <begin position="210"/>
        <end position="235"/>
    </location>
</feature>
<evidence type="ECO:0000256" key="1">
    <source>
        <dbReference type="ARBA" id="ARBA00004651"/>
    </source>
</evidence>
<evidence type="ECO:0000259" key="13">
    <source>
        <dbReference type="Pfam" id="PF04039"/>
    </source>
</evidence>
<feature type="transmembrane region" description="Helical" evidence="10">
    <location>
        <begin position="691"/>
        <end position="713"/>
    </location>
</feature>
<dbReference type="Pfam" id="PF20501">
    <property type="entry name" value="MbhE"/>
    <property type="match status" value="1"/>
</dbReference>
<feature type="transmembrane region" description="Helical" evidence="10">
    <location>
        <begin position="303"/>
        <end position="321"/>
    </location>
</feature>
<feature type="transmembrane region" description="Helical" evidence="10">
    <location>
        <begin position="114"/>
        <end position="131"/>
    </location>
</feature>
<evidence type="ECO:0000259" key="12">
    <source>
        <dbReference type="Pfam" id="PF00662"/>
    </source>
</evidence>
<feature type="transmembrane region" description="Helical" evidence="10">
    <location>
        <begin position="327"/>
        <end position="351"/>
    </location>
</feature>
<feature type="transmembrane region" description="Helical" evidence="10">
    <location>
        <begin position="247"/>
        <end position="269"/>
    </location>
</feature>
<feature type="transmembrane region" description="Helical" evidence="10">
    <location>
        <begin position="82"/>
        <end position="102"/>
    </location>
</feature>
<feature type="transmembrane region" description="Helical" evidence="10">
    <location>
        <begin position="750"/>
        <end position="768"/>
    </location>
</feature>
<gene>
    <name evidence="16" type="ORF">J3998_07180</name>
</gene>
<feature type="transmembrane region" description="Helical" evidence="10">
    <location>
        <begin position="414"/>
        <end position="432"/>
    </location>
</feature>
<evidence type="ECO:0000313" key="16">
    <source>
        <dbReference type="EMBL" id="MBO1927359.1"/>
    </source>
</evidence>
<feature type="transmembrane region" description="Helical" evidence="10">
    <location>
        <begin position="275"/>
        <end position="296"/>
    </location>
</feature>
<evidence type="ECO:0000256" key="4">
    <source>
        <dbReference type="ARBA" id="ARBA00022475"/>
    </source>
</evidence>
<proteinExistence type="predicted"/>
<evidence type="ECO:0000256" key="7">
    <source>
        <dbReference type="ARBA" id="ARBA00023065"/>
    </source>
</evidence>
<comment type="subcellular location">
    <subcellularLocation>
        <location evidence="1">Cell membrane</location>
        <topology evidence="1">Multi-pass membrane protein</topology>
    </subcellularLocation>
    <subcellularLocation>
        <location evidence="9">Membrane</location>
        <topology evidence="9">Multi-pass membrane protein</topology>
    </subcellularLocation>
</comment>
<evidence type="ECO:0000256" key="6">
    <source>
        <dbReference type="ARBA" id="ARBA00022989"/>
    </source>
</evidence>
<feature type="domain" description="MrpA C-terminal/MbhE" evidence="15">
    <location>
        <begin position="690"/>
        <end position="769"/>
    </location>
</feature>
<feature type="transmembrane region" description="Helical" evidence="10">
    <location>
        <begin position="848"/>
        <end position="873"/>
    </location>
</feature>
<dbReference type="NCBIfam" id="NF009288">
    <property type="entry name" value="PRK12648.1"/>
    <property type="match status" value="1"/>
</dbReference>
<evidence type="ECO:0000313" key="17">
    <source>
        <dbReference type="Proteomes" id="UP000664835"/>
    </source>
</evidence>
<evidence type="ECO:0000256" key="5">
    <source>
        <dbReference type="ARBA" id="ARBA00022692"/>
    </source>
</evidence>
<feature type="transmembrane region" description="Helical" evidence="10">
    <location>
        <begin position="38"/>
        <end position="62"/>
    </location>
</feature>
<feature type="transmembrane region" description="Helical" evidence="10">
    <location>
        <begin position="464"/>
        <end position="484"/>
    </location>
</feature>
<keyword evidence="7" id="KW-0406">Ion transport</keyword>
<feature type="domain" description="NADH:quinone oxidoreductase/Mrp antiporter transmembrane" evidence="11">
    <location>
        <begin position="131"/>
        <end position="408"/>
    </location>
</feature>
<organism evidence="16 17">
    <name type="scientific">Thiomicrorhabdus marina</name>
    <dbReference type="NCBI Taxonomy" id="2818442"/>
    <lineage>
        <taxon>Bacteria</taxon>
        <taxon>Pseudomonadati</taxon>
        <taxon>Pseudomonadota</taxon>
        <taxon>Gammaproteobacteria</taxon>
        <taxon>Thiotrichales</taxon>
        <taxon>Piscirickettsiaceae</taxon>
        <taxon>Thiomicrorhabdus</taxon>
    </lineage>
</organism>
<feature type="transmembrane region" description="Helical" evidence="10">
    <location>
        <begin position="372"/>
        <end position="394"/>
    </location>
</feature>
<evidence type="ECO:0000259" key="15">
    <source>
        <dbReference type="Pfam" id="PF20501"/>
    </source>
</evidence>
<keyword evidence="4" id="KW-1003">Cell membrane</keyword>
<feature type="transmembrane region" description="Helical" evidence="10">
    <location>
        <begin position="893"/>
        <end position="916"/>
    </location>
</feature>
<dbReference type="Pfam" id="PF04039">
    <property type="entry name" value="MnhB"/>
    <property type="match status" value="1"/>
</dbReference>
<comment type="caution">
    <text evidence="16">The sequence shown here is derived from an EMBL/GenBank/DDBJ whole genome shotgun (WGS) entry which is preliminary data.</text>
</comment>
<evidence type="ECO:0000259" key="11">
    <source>
        <dbReference type="Pfam" id="PF00361"/>
    </source>
</evidence>
<dbReference type="PANTHER" id="PTHR43373">
    <property type="entry name" value="NA(+)/H(+) ANTIPORTER SUBUNIT"/>
    <property type="match status" value="1"/>
</dbReference>
<dbReference type="InterPro" id="IPR046806">
    <property type="entry name" value="MrpA_C/MbhE"/>
</dbReference>
<feature type="domain" description="Na+/H+ antiporter MnhB subunit-related protein" evidence="13">
    <location>
        <begin position="789"/>
        <end position="912"/>
    </location>
</feature>
<evidence type="ECO:0000259" key="14">
    <source>
        <dbReference type="Pfam" id="PF13244"/>
    </source>
</evidence>
<feature type="domain" description="NADH-Ubiquinone oxidoreductase (complex I) chain 5 N-terminal" evidence="12">
    <location>
        <begin position="69"/>
        <end position="115"/>
    </location>
</feature>
<dbReference type="PRINTS" id="PR01434">
    <property type="entry name" value="NADHDHGNASE5"/>
</dbReference>
<feature type="transmembrane region" description="Helical" evidence="10">
    <location>
        <begin position="167"/>
        <end position="190"/>
    </location>
</feature>
<evidence type="ECO:0000256" key="8">
    <source>
        <dbReference type="ARBA" id="ARBA00023136"/>
    </source>
</evidence>
<feature type="transmembrane region" description="Helical" evidence="10">
    <location>
        <begin position="6"/>
        <end position="26"/>
    </location>
</feature>
<accession>A0ABS3Q4U2</accession>
<dbReference type="EMBL" id="JAGETV010000010">
    <property type="protein sequence ID" value="MBO1927359.1"/>
    <property type="molecule type" value="Genomic_DNA"/>
</dbReference>
<feature type="transmembrane region" description="Helical" evidence="10">
    <location>
        <begin position="815"/>
        <end position="836"/>
    </location>
</feature>
<keyword evidence="5 9" id="KW-0812">Transmembrane</keyword>
<feature type="transmembrane region" description="Helical" evidence="10">
    <location>
        <begin position="607"/>
        <end position="627"/>
    </location>
</feature>
<name>A0ABS3Q4U2_9GAMM</name>
<evidence type="ECO:0000256" key="10">
    <source>
        <dbReference type="SAM" id="Phobius"/>
    </source>
</evidence>
<feature type="transmembrane region" description="Helical" evidence="10">
    <location>
        <begin position="788"/>
        <end position="809"/>
    </location>
</feature>
<feature type="transmembrane region" description="Helical" evidence="10">
    <location>
        <begin position="573"/>
        <end position="592"/>
    </location>
</feature>
<protein>
    <submittedName>
        <fullName evidence="16">Monovalent cation/H+ antiporter subunit A</fullName>
    </submittedName>
</protein>
<feature type="transmembrane region" description="Helical" evidence="10">
    <location>
        <begin position="504"/>
        <end position="526"/>
    </location>
</feature>
<evidence type="ECO:0000256" key="2">
    <source>
        <dbReference type="ARBA" id="ARBA00022448"/>
    </source>
</evidence>
<dbReference type="InterPro" id="IPR007182">
    <property type="entry name" value="MnhB"/>
</dbReference>
<keyword evidence="8 10" id="KW-0472">Membrane</keyword>
<feature type="transmembrane region" description="Helical" evidence="10">
    <location>
        <begin position="657"/>
        <end position="679"/>
    </location>
</feature>
<keyword evidence="17" id="KW-1185">Reference proteome</keyword>
<dbReference type="Pfam" id="PF00662">
    <property type="entry name" value="Proton_antipo_N"/>
    <property type="match status" value="1"/>
</dbReference>
<evidence type="ECO:0000256" key="9">
    <source>
        <dbReference type="RuleBase" id="RU000320"/>
    </source>
</evidence>
<evidence type="ECO:0000256" key="3">
    <source>
        <dbReference type="ARBA" id="ARBA00022449"/>
    </source>
</evidence>
<dbReference type="Pfam" id="PF00361">
    <property type="entry name" value="Proton_antipo_M"/>
    <property type="match status" value="1"/>
</dbReference>
<keyword evidence="2" id="KW-0813">Transport</keyword>
<dbReference type="Proteomes" id="UP000664835">
    <property type="component" value="Unassembled WGS sequence"/>
</dbReference>
<dbReference type="Pfam" id="PF13244">
    <property type="entry name" value="MbhD"/>
    <property type="match status" value="1"/>
</dbReference>
<feature type="domain" description="MrpA C-terminal/MbhD" evidence="14">
    <location>
        <begin position="615"/>
        <end position="679"/>
    </location>
</feature>
<keyword evidence="6 10" id="KW-1133">Transmembrane helix</keyword>
<dbReference type="InterPro" id="IPR001750">
    <property type="entry name" value="ND/Mrp_TM"/>
</dbReference>
<sequence length="931" mass="101355">MNLFEFQLPLVVLLPFFGALLAFYSARYNRLAAAWVSSFITLLSLASIAPAIGTVFSGSNLIQSWPWLESIGLYFSFRLDGLSLLFSLLILIIGLLVIIYARWYLAAKDNMGRFFAYLLMFMGSMLGIVLSENLIQLVIFWELTSISSFLLISYWQHRKDARQGARMALTVTAAGGLALLGSVLIIGEIIGSYQLSDVLANGELIRQHRLYPIALILLLLAVFTKSAQFPFHFWLPHAMAAPTPVSAYLHSATMVKAGIFLLARFFPVFSGTEMWTWLVGGAGLITLLIGAYTALFKHDLKALLAYSTISHLGLITLLFGFGTQTAAVAAIFHIINHATFKASLFMVAGIIDHETGTRDMRKLNGLIKYMPHTAALAIIASLAMAGVPLLNGFLSKEMFFAEAVLMSDSNRFAWLVPLLVTIGGILSVAYSLRFVHDVFFNGEPIGLSHTPHEPPRRMKVPIDLLVITCLAVGIFPAFTIEPILNIAVSATLQHTVPEYSLALWHGLTLPLLMSAAALSLGVLVYFNRNGLIANYERHQHINAKHYYLKTIKRLLKLANAISQLFDKGSLQNATAWVIFSALLLGSFGFINYSGSLFGTRNYLPVDAVSLMIAGLLMIAAILTVAWCKKRLQSLISLGVVGLVSALVFVKFSAPDLALTQLSVEVVTIILLLLALYFLPASAPRETSRIRLWRDAILAIASGLAVTLLTLMVLSRDFDSISDFFIANSVSAGGGSNVVNVILVDFRGFDTLGEIVVLALAGLGIYALLHNAKLTPIQKFNTDEIAHPVILQTFSRLMLPLMLLVAAYIFLRGHNLPGGGFIAGLIASVALILMYLANGIAWTSQRLQLNMQIVIALGLLSASATGLAAMLVGYPFLTSAFSHIHWPLVGEFEIASAIAFDLGVFLVVVGASVLSLVQLGQLNQHPAVKEQQ</sequence>
<dbReference type="InterPro" id="IPR001516">
    <property type="entry name" value="Proton_antipo_N"/>
</dbReference>
<feature type="transmembrane region" description="Helical" evidence="10">
    <location>
        <begin position="634"/>
        <end position="651"/>
    </location>
</feature>
<dbReference type="InterPro" id="IPR025383">
    <property type="entry name" value="MrpA_C/MbhD"/>
</dbReference>
<feature type="transmembrane region" description="Helical" evidence="10">
    <location>
        <begin position="137"/>
        <end position="155"/>
    </location>
</feature>
<dbReference type="RefSeq" id="WP_208149300.1">
    <property type="nucleotide sequence ID" value="NZ_JAGETV010000010.1"/>
</dbReference>
<reference evidence="16 17" key="1">
    <citation type="submission" date="2021-03" db="EMBL/GenBank/DDBJ databases">
        <title>Thiomicrorhabdus sp.nov.,novel sulfur-oxidizing bacteria isolated from coastal sediment.</title>
        <authorList>
            <person name="Liu X."/>
        </authorList>
    </citation>
    <scope>NUCLEOTIDE SEQUENCE [LARGE SCALE GENOMIC DNA]</scope>
    <source>
        <strain evidence="16 17">6S2-11</strain>
    </source>
</reference>
<dbReference type="PANTHER" id="PTHR43373:SF1">
    <property type="entry name" value="NA(+)_H(+) ANTIPORTER SUBUNIT A"/>
    <property type="match status" value="1"/>
</dbReference>